<reference evidence="2 3" key="1">
    <citation type="journal article" date="2012" name="G3 (Bethesda)">
        <title>Pichia sorbitophila, an interspecies yeast hybrid reveals early steps of genome resolution following polyploidization.</title>
        <authorList>
            <person name="Leh Louis V."/>
            <person name="Despons L."/>
            <person name="Friedrich A."/>
            <person name="Martin T."/>
            <person name="Durrens P."/>
            <person name="Casaregola S."/>
            <person name="Neuveglise C."/>
            <person name="Fairhead C."/>
            <person name="Marck C."/>
            <person name="Cruz J.A."/>
            <person name="Straub M.L."/>
            <person name="Kugler V."/>
            <person name="Sacerdot C."/>
            <person name="Uzunov Z."/>
            <person name="Thierry A."/>
            <person name="Weiss S."/>
            <person name="Bleykasten C."/>
            <person name="De Montigny J."/>
            <person name="Jacques N."/>
            <person name="Jung P."/>
            <person name="Lemaire M."/>
            <person name="Mallet S."/>
            <person name="Morel G."/>
            <person name="Richard G.F."/>
            <person name="Sarkar A."/>
            <person name="Savel G."/>
            <person name="Schacherer J."/>
            <person name="Seret M.L."/>
            <person name="Talla E."/>
            <person name="Samson G."/>
            <person name="Jubin C."/>
            <person name="Poulain J."/>
            <person name="Vacherie B."/>
            <person name="Barbe V."/>
            <person name="Pelletier E."/>
            <person name="Sherman D.J."/>
            <person name="Westhof E."/>
            <person name="Weissenbach J."/>
            <person name="Baret P.V."/>
            <person name="Wincker P."/>
            <person name="Gaillardin C."/>
            <person name="Dujon B."/>
            <person name="Souciet J.L."/>
        </authorList>
    </citation>
    <scope>NUCLEOTIDE SEQUENCE [LARGE SCALE GENOMIC DNA]</scope>
    <source>
        <strain evidence="3">ATCC MYA-4447 / BCRC 22081 / CBS 7064 / NBRC 10061 / NRRL Y-12695</strain>
    </source>
</reference>
<feature type="region of interest" description="Disordered" evidence="1">
    <location>
        <begin position="115"/>
        <end position="399"/>
    </location>
</feature>
<proteinExistence type="predicted"/>
<evidence type="ECO:0000313" key="3">
    <source>
        <dbReference type="Proteomes" id="UP000005222"/>
    </source>
</evidence>
<dbReference type="AlphaFoldDB" id="G8Y2C0"/>
<evidence type="ECO:0000313" key="2">
    <source>
        <dbReference type="EMBL" id="CCE85931.1"/>
    </source>
</evidence>
<sequence length="477" mass="52647">MNRTGKPLDDDDDIASNFSFAKSEDISVNRPEKKDKRGGVTENEQIHHGIQTRKPPPGRAVDRQSTEYTGLANALNEFGIDQPPGSRFSHISNVSQYSLKEKQVAQPVSVTVVNQEQGPTVQRTQSEKNTNKPNIIKIGKLKTETPAAATSQEPAFSFSTSIENSIPPRSSKRPRSELLPQKKEFLAKTTDTAHPKDQSGHRKHTSMVLGEDLDKLMESAISLSSGSATSKAPSGRLDPKPSSQASRAISYSSTNKEQADDPEDSPILNHFPSQPLQKSRNEAPLPPRPSAEDLRKARQLSSQLKEKELQNTYEVLSTSQANIPPLANPETENSPSPTDPDQYEDEGPESPSPGQQAENRSSVIKKPSRGKSVKDSTRVTPKHQHKKAKAKRVKAKRSSDLKPFSYHTIISLLESTNGTVIGEEFDQLNLPIKEKQLIEKIINSLSKLSSDMIIDETRYEIGISRLEKALRALEGFI</sequence>
<accession>G8Y2C0</accession>
<evidence type="ECO:0000256" key="1">
    <source>
        <dbReference type="SAM" id="MobiDB-lite"/>
    </source>
</evidence>
<feature type="compositionally biased region" description="Basic and acidic residues" evidence="1">
    <location>
        <begin position="22"/>
        <end position="47"/>
    </location>
</feature>
<feature type="compositionally biased region" description="Polar residues" evidence="1">
    <location>
        <begin position="148"/>
        <end position="164"/>
    </location>
</feature>
<feature type="compositionally biased region" description="Polar residues" evidence="1">
    <location>
        <begin position="115"/>
        <end position="124"/>
    </location>
</feature>
<dbReference type="eggNOG" id="ENOG502R6DJ">
    <property type="taxonomic scope" value="Eukaryota"/>
</dbReference>
<organism evidence="2 3">
    <name type="scientific">Pichia sorbitophila (strain ATCC MYA-4447 / BCRC 22081 / CBS 7064 / NBRC 10061 / NRRL Y-12695)</name>
    <name type="common">Hybrid yeast</name>
    <dbReference type="NCBI Taxonomy" id="559304"/>
    <lineage>
        <taxon>Eukaryota</taxon>
        <taxon>Fungi</taxon>
        <taxon>Dikarya</taxon>
        <taxon>Ascomycota</taxon>
        <taxon>Saccharomycotina</taxon>
        <taxon>Pichiomycetes</taxon>
        <taxon>Debaryomycetaceae</taxon>
        <taxon>Millerozyma</taxon>
    </lineage>
</organism>
<keyword evidence="3" id="KW-1185">Reference proteome</keyword>
<feature type="compositionally biased region" description="Basic and acidic residues" evidence="1">
    <location>
        <begin position="174"/>
        <end position="200"/>
    </location>
</feature>
<gene>
    <name evidence="2" type="primary">Piso0_005571</name>
    <name evidence="2" type="ORF">GNLVRS01_PISO0M17590g</name>
</gene>
<feature type="compositionally biased region" description="Polar residues" evidence="1">
    <location>
        <begin position="352"/>
        <end position="362"/>
    </location>
</feature>
<dbReference type="OMA" id="FRPESEH"/>
<name>G8Y2C0_PICSO</name>
<dbReference type="OrthoDB" id="4067583at2759"/>
<dbReference type="EMBL" id="FO082047">
    <property type="protein sequence ID" value="CCE85931.1"/>
    <property type="molecule type" value="Genomic_DNA"/>
</dbReference>
<dbReference type="Proteomes" id="UP000005222">
    <property type="component" value="Chromosome M"/>
</dbReference>
<feature type="compositionally biased region" description="Low complexity" evidence="1">
    <location>
        <begin position="219"/>
        <end position="234"/>
    </location>
</feature>
<protein>
    <submittedName>
        <fullName evidence="2">Piso0_005571 protein</fullName>
    </submittedName>
</protein>
<feature type="region of interest" description="Disordered" evidence="1">
    <location>
        <begin position="1"/>
        <end position="66"/>
    </location>
</feature>
<dbReference type="InParanoid" id="G8Y2C0"/>
<dbReference type="STRING" id="559304.G8Y2C0"/>
<dbReference type="HOGENOM" id="CLU_042317_0_0_1"/>
<feature type="compositionally biased region" description="Basic residues" evidence="1">
    <location>
        <begin position="380"/>
        <end position="396"/>
    </location>
</feature>
<feature type="compositionally biased region" description="Polar residues" evidence="1">
    <location>
        <begin position="310"/>
        <end position="322"/>
    </location>
</feature>
<dbReference type="FunCoup" id="G8Y2C0">
    <property type="interactions" value="152"/>
</dbReference>
<feature type="compositionally biased region" description="Low complexity" evidence="1">
    <location>
        <begin position="242"/>
        <end position="253"/>
    </location>
</feature>